<dbReference type="PANTHER" id="PTHR34265:SF1">
    <property type="entry name" value="TYPE III PANTOTHENATE KINASE"/>
    <property type="match status" value="1"/>
</dbReference>
<gene>
    <name evidence="16" type="primary">coaX</name>
    <name evidence="17" type="ORF">SAMN04488513_101969</name>
</gene>
<evidence type="ECO:0000256" key="14">
    <source>
        <dbReference type="ARBA" id="ARBA00038036"/>
    </source>
</evidence>
<dbReference type="STRING" id="192903.SAMN04488513_101969"/>
<evidence type="ECO:0000256" key="1">
    <source>
        <dbReference type="ARBA" id="ARBA00001206"/>
    </source>
</evidence>
<accession>A0A1M6D3S3</accession>
<keyword evidence="9 16" id="KW-0547">Nucleotide-binding</keyword>
<evidence type="ECO:0000256" key="7">
    <source>
        <dbReference type="ARBA" id="ARBA00022490"/>
    </source>
</evidence>
<keyword evidence="16" id="KW-0479">Metal-binding</keyword>
<comment type="similarity">
    <text evidence="14 16">Belongs to the type III pantothenate kinase family.</text>
</comment>
<evidence type="ECO:0000256" key="8">
    <source>
        <dbReference type="ARBA" id="ARBA00022679"/>
    </source>
</evidence>
<evidence type="ECO:0000256" key="5">
    <source>
        <dbReference type="ARBA" id="ARBA00011738"/>
    </source>
</evidence>
<dbReference type="Pfam" id="PF03309">
    <property type="entry name" value="Pan_kinase"/>
    <property type="match status" value="1"/>
</dbReference>
<feature type="binding site" evidence="16">
    <location>
        <position position="133"/>
    </location>
    <ligand>
        <name>K(+)</name>
        <dbReference type="ChEBI" id="CHEBI:29103"/>
    </ligand>
</feature>
<dbReference type="GO" id="GO:0015937">
    <property type="term" value="P:coenzyme A biosynthetic process"/>
    <property type="evidence" value="ECO:0007669"/>
    <property type="project" value="UniProtKB-UniRule"/>
</dbReference>
<dbReference type="Proteomes" id="UP000184543">
    <property type="component" value="Unassembled WGS sequence"/>
</dbReference>
<dbReference type="NCBIfam" id="TIGR00671">
    <property type="entry name" value="baf"/>
    <property type="match status" value="1"/>
</dbReference>
<evidence type="ECO:0000256" key="13">
    <source>
        <dbReference type="ARBA" id="ARBA00022993"/>
    </source>
</evidence>
<comment type="subcellular location">
    <subcellularLocation>
        <location evidence="3 16">Cytoplasm</location>
    </subcellularLocation>
</comment>
<dbReference type="AlphaFoldDB" id="A0A1M6D3S3"/>
<evidence type="ECO:0000256" key="16">
    <source>
        <dbReference type="HAMAP-Rule" id="MF_01274"/>
    </source>
</evidence>
<dbReference type="GO" id="GO:0004594">
    <property type="term" value="F:pantothenate kinase activity"/>
    <property type="evidence" value="ECO:0007669"/>
    <property type="project" value="UniProtKB-UniRule"/>
</dbReference>
<dbReference type="SUPFAM" id="SSF53067">
    <property type="entry name" value="Actin-like ATPase domain"/>
    <property type="match status" value="2"/>
</dbReference>
<comment type="cofactor">
    <cofactor evidence="2">
        <name>K(+)</name>
        <dbReference type="ChEBI" id="CHEBI:29103"/>
    </cofactor>
</comment>
<keyword evidence="12 16" id="KW-0630">Potassium</keyword>
<dbReference type="PANTHER" id="PTHR34265">
    <property type="entry name" value="TYPE III PANTOTHENATE KINASE"/>
    <property type="match status" value="1"/>
</dbReference>
<feature type="binding site" evidence="16">
    <location>
        <position position="188"/>
    </location>
    <ligand>
        <name>substrate</name>
    </ligand>
</feature>
<dbReference type="GO" id="GO:0005737">
    <property type="term" value="C:cytoplasm"/>
    <property type="evidence" value="ECO:0007669"/>
    <property type="project" value="UniProtKB-SubCell"/>
</dbReference>
<evidence type="ECO:0000256" key="15">
    <source>
        <dbReference type="ARBA" id="ARBA00040883"/>
    </source>
</evidence>
<dbReference type="EMBL" id="FQYU01000001">
    <property type="protein sequence ID" value="SHI67771.1"/>
    <property type="molecule type" value="Genomic_DNA"/>
</dbReference>
<comment type="catalytic activity">
    <reaction evidence="1 16">
        <text>(R)-pantothenate + ATP = (R)-4'-phosphopantothenate + ADP + H(+)</text>
        <dbReference type="Rhea" id="RHEA:16373"/>
        <dbReference type="ChEBI" id="CHEBI:10986"/>
        <dbReference type="ChEBI" id="CHEBI:15378"/>
        <dbReference type="ChEBI" id="CHEBI:29032"/>
        <dbReference type="ChEBI" id="CHEBI:30616"/>
        <dbReference type="ChEBI" id="CHEBI:456216"/>
        <dbReference type="EC" id="2.7.1.33"/>
    </reaction>
</comment>
<keyword evidence="10 16" id="KW-0418">Kinase</keyword>
<evidence type="ECO:0000256" key="3">
    <source>
        <dbReference type="ARBA" id="ARBA00004496"/>
    </source>
</evidence>
<evidence type="ECO:0000256" key="4">
    <source>
        <dbReference type="ARBA" id="ARBA00005225"/>
    </source>
</evidence>
<dbReference type="GO" id="GO:0046872">
    <property type="term" value="F:metal ion binding"/>
    <property type="evidence" value="ECO:0007669"/>
    <property type="project" value="UniProtKB-KW"/>
</dbReference>
<dbReference type="Gene3D" id="3.30.420.40">
    <property type="match status" value="2"/>
</dbReference>
<reference evidence="18" key="1">
    <citation type="submission" date="2016-11" db="EMBL/GenBank/DDBJ databases">
        <authorList>
            <person name="Varghese N."/>
            <person name="Submissions S."/>
        </authorList>
    </citation>
    <scope>NUCLEOTIDE SEQUENCE [LARGE SCALE GENOMIC DNA]</scope>
    <source>
        <strain evidence="18">DSM 19858</strain>
    </source>
</reference>
<comment type="cofactor">
    <cofactor evidence="16">
        <name>NH4(+)</name>
        <dbReference type="ChEBI" id="CHEBI:28938"/>
    </cofactor>
    <cofactor evidence="16">
        <name>K(+)</name>
        <dbReference type="ChEBI" id="CHEBI:29103"/>
    </cofactor>
    <text evidence="16">A monovalent cation. Ammonium or potassium.</text>
</comment>
<evidence type="ECO:0000256" key="12">
    <source>
        <dbReference type="ARBA" id="ARBA00022958"/>
    </source>
</evidence>
<name>A0A1M6D3S3_9FLAO</name>
<evidence type="ECO:0000256" key="10">
    <source>
        <dbReference type="ARBA" id="ARBA00022777"/>
    </source>
</evidence>
<feature type="binding site" evidence="16">
    <location>
        <position position="103"/>
    </location>
    <ligand>
        <name>substrate</name>
    </ligand>
</feature>
<dbReference type="InterPro" id="IPR004619">
    <property type="entry name" value="Type_III_PanK"/>
</dbReference>
<dbReference type="CDD" id="cd24015">
    <property type="entry name" value="ASKHA_NBD_PanK-III"/>
    <property type="match status" value="1"/>
</dbReference>
<comment type="subunit">
    <text evidence="5 16">Homodimer.</text>
</comment>
<keyword evidence="11 16" id="KW-0067">ATP-binding</keyword>
<keyword evidence="18" id="KW-1185">Reference proteome</keyword>
<feature type="active site" description="Proton acceptor" evidence="16">
    <location>
        <position position="112"/>
    </location>
</feature>
<evidence type="ECO:0000256" key="9">
    <source>
        <dbReference type="ARBA" id="ARBA00022741"/>
    </source>
</evidence>
<protein>
    <recommendedName>
        <fullName evidence="15 16">Type III pantothenate kinase</fullName>
        <ecNumber evidence="6 16">2.7.1.33</ecNumber>
    </recommendedName>
    <alternativeName>
        <fullName evidence="16">PanK-III</fullName>
    </alternativeName>
    <alternativeName>
        <fullName evidence="16">Pantothenic acid kinase</fullName>
    </alternativeName>
</protein>
<comment type="pathway">
    <text evidence="4 16">Cofactor biosynthesis; coenzyme A biosynthesis; CoA from (R)-pantothenate: step 1/5.</text>
</comment>
<comment type="function">
    <text evidence="16">Catalyzes the phosphorylation of pantothenate (Pan), the first step in CoA biosynthesis.</text>
</comment>
<evidence type="ECO:0000256" key="6">
    <source>
        <dbReference type="ARBA" id="ARBA00012102"/>
    </source>
</evidence>
<sequence>MKKKVDRLSSFFDLCYMNLIVDVGNTSVKLAVFDNGTVIFYQKGDRENLAGQVKKICEDYPQISYGIVSAVGELDRKVIAVLKVFCEVYELTQRSRTPYKNSYATPHTLGVDRMALATAAFYGNPKGNTLVVDAGTCITYDMVNDYGEYLGGGISPGLHMRYKALEAQTAKLPLLTPKVPFDLIGNSTENSIHSGVVNGICHEIDGVIGDYRGRFRDLTVILTGGDASFLSKRLKNTIFADSKFLLKGLNYLLEYNKH</sequence>
<evidence type="ECO:0000256" key="11">
    <source>
        <dbReference type="ARBA" id="ARBA00022840"/>
    </source>
</evidence>
<proteinExistence type="inferred from homology"/>
<dbReference type="HAMAP" id="MF_01274">
    <property type="entry name" value="Pantothen_kinase_3"/>
    <property type="match status" value="1"/>
</dbReference>
<evidence type="ECO:0000313" key="17">
    <source>
        <dbReference type="EMBL" id="SHI67771.1"/>
    </source>
</evidence>
<feature type="binding site" evidence="16">
    <location>
        <begin position="22"/>
        <end position="29"/>
    </location>
    <ligand>
        <name>ATP</name>
        <dbReference type="ChEBI" id="CHEBI:30616"/>
    </ligand>
</feature>
<dbReference type="GO" id="GO:0005524">
    <property type="term" value="F:ATP binding"/>
    <property type="evidence" value="ECO:0007669"/>
    <property type="project" value="UniProtKB-UniRule"/>
</dbReference>
<evidence type="ECO:0000313" key="18">
    <source>
        <dbReference type="Proteomes" id="UP000184543"/>
    </source>
</evidence>
<keyword evidence="13 16" id="KW-0173">Coenzyme A biosynthesis</keyword>
<dbReference type="UniPathway" id="UPA00241">
    <property type="reaction ID" value="UER00352"/>
</dbReference>
<dbReference type="EC" id="2.7.1.33" evidence="6 16"/>
<evidence type="ECO:0000256" key="2">
    <source>
        <dbReference type="ARBA" id="ARBA00001958"/>
    </source>
</evidence>
<feature type="binding site" evidence="16">
    <location>
        <begin position="110"/>
        <end position="113"/>
    </location>
    <ligand>
        <name>substrate</name>
    </ligand>
</feature>
<keyword evidence="7 16" id="KW-0963">Cytoplasm</keyword>
<feature type="binding site" evidence="16">
    <location>
        <position position="136"/>
    </location>
    <ligand>
        <name>ATP</name>
        <dbReference type="ChEBI" id="CHEBI:30616"/>
    </ligand>
</feature>
<keyword evidence="8 16" id="KW-0808">Transferase</keyword>
<dbReference type="NCBIfam" id="NF009853">
    <property type="entry name" value="PRK13320.1-5"/>
    <property type="match status" value="1"/>
</dbReference>
<organism evidence="17 18">
    <name type="scientific">Pseudozobellia thermophila</name>
    <dbReference type="NCBI Taxonomy" id="192903"/>
    <lineage>
        <taxon>Bacteria</taxon>
        <taxon>Pseudomonadati</taxon>
        <taxon>Bacteroidota</taxon>
        <taxon>Flavobacteriia</taxon>
        <taxon>Flavobacteriales</taxon>
        <taxon>Flavobacteriaceae</taxon>
        <taxon>Pseudozobellia</taxon>
    </lineage>
</organism>
<dbReference type="InterPro" id="IPR043129">
    <property type="entry name" value="ATPase_NBD"/>
</dbReference>